<feature type="signal peptide" evidence="1">
    <location>
        <begin position="1"/>
        <end position="21"/>
    </location>
</feature>
<gene>
    <name evidence="3" type="ORF">J4N46_05990</name>
</gene>
<dbReference type="RefSeq" id="WP_208058549.1">
    <property type="nucleotide sequence ID" value="NZ_JAGDYP010000004.1"/>
</dbReference>
<organism evidence="3 4">
    <name type="scientific">Capnocytophaga bilenii</name>
    <dbReference type="NCBI Taxonomy" id="2819369"/>
    <lineage>
        <taxon>Bacteria</taxon>
        <taxon>Pseudomonadati</taxon>
        <taxon>Bacteroidota</taxon>
        <taxon>Flavobacteriia</taxon>
        <taxon>Flavobacteriales</taxon>
        <taxon>Flavobacteriaceae</taxon>
        <taxon>Capnocytophaga</taxon>
    </lineage>
</organism>
<name>A0ABS3PXC1_9FLAO</name>
<feature type="chain" id="PRO_5045564867" evidence="1">
    <location>
        <begin position="22"/>
        <end position="219"/>
    </location>
</feature>
<keyword evidence="4" id="KW-1185">Reference proteome</keyword>
<dbReference type="PROSITE" id="PS51257">
    <property type="entry name" value="PROKAR_LIPOPROTEIN"/>
    <property type="match status" value="1"/>
</dbReference>
<dbReference type="PANTHER" id="PTHR34406">
    <property type="entry name" value="PROTEIN YCEI"/>
    <property type="match status" value="1"/>
</dbReference>
<dbReference type="SMART" id="SM00867">
    <property type="entry name" value="YceI"/>
    <property type="match status" value="1"/>
</dbReference>
<comment type="caution">
    <text evidence="3">The sequence shown here is derived from an EMBL/GenBank/DDBJ whole genome shotgun (WGS) entry which is preliminary data.</text>
</comment>
<dbReference type="InterPro" id="IPR036761">
    <property type="entry name" value="TTHA0802/YceI-like_sf"/>
</dbReference>
<dbReference type="Pfam" id="PF04264">
    <property type="entry name" value="YceI"/>
    <property type="match status" value="1"/>
</dbReference>
<proteinExistence type="predicted"/>
<dbReference type="Gene3D" id="2.40.128.110">
    <property type="entry name" value="Lipid/polyisoprenoid-binding, YceI-like"/>
    <property type="match status" value="1"/>
</dbReference>
<keyword evidence="1" id="KW-0732">Signal</keyword>
<dbReference type="EMBL" id="JAGDYP010000004">
    <property type="protein sequence ID" value="MBO1883973.1"/>
    <property type="molecule type" value="Genomic_DNA"/>
</dbReference>
<dbReference type="SUPFAM" id="SSF101874">
    <property type="entry name" value="YceI-like"/>
    <property type="match status" value="1"/>
</dbReference>
<accession>A0ABS3PXC1</accession>
<feature type="domain" description="Lipid/polyisoprenoid-binding YceI-like" evidence="2">
    <location>
        <begin position="47"/>
        <end position="218"/>
    </location>
</feature>
<evidence type="ECO:0000256" key="1">
    <source>
        <dbReference type="SAM" id="SignalP"/>
    </source>
</evidence>
<sequence length="219" mass="23385">MKKIVVGVAVMALLLSGCNNTNNQQGAETTQTETTATTPEAEVQGFAYKVDPASVVEWVGSKPTGKHNGTVNVTEGGLNVAEGKLAGGEFVLDMNSIAVLDLEAGKGKEDLEAHLKGTDPEKVDHFFNVKEFPTATFVLKSFDGKTVVGDLTVKGKTKEVSFPATVVVTDTEVTINSEPFKINRVDFGVNFGSKSVFDNLKDKFIDDEVTLVVKAKATK</sequence>
<evidence type="ECO:0000259" key="2">
    <source>
        <dbReference type="SMART" id="SM00867"/>
    </source>
</evidence>
<reference evidence="3 4" key="1">
    <citation type="submission" date="2021-03" db="EMBL/GenBank/DDBJ databases">
        <title>Isolation and description of Capnocytophaga bilenii sp. nov., a novel Capnocytophaga species, isolated from a gingivitis subject.</title>
        <authorList>
            <person name="Antezack A."/>
            <person name="Monnet-Corti V."/>
            <person name="La Scola B."/>
        </authorList>
    </citation>
    <scope>NUCLEOTIDE SEQUENCE [LARGE SCALE GENOMIC DNA]</scope>
    <source>
        <strain evidence="3 4">Marseille-Q4570</strain>
    </source>
</reference>
<dbReference type="Proteomes" id="UP000681610">
    <property type="component" value="Unassembled WGS sequence"/>
</dbReference>
<protein>
    <submittedName>
        <fullName evidence="3">YceI family protein</fullName>
    </submittedName>
</protein>
<dbReference type="InterPro" id="IPR007372">
    <property type="entry name" value="Lipid/polyisoprenoid-bd_YceI"/>
</dbReference>
<evidence type="ECO:0000313" key="4">
    <source>
        <dbReference type="Proteomes" id="UP000681610"/>
    </source>
</evidence>
<evidence type="ECO:0000313" key="3">
    <source>
        <dbReference type="EMBL" id="MBO1883973.1"/>
    </source>
</evidence>
<dbReference type="PANTHER" id="PTHR34406:SF1">
    <property type="entry name" value="PROTEIN YCEI"/>
    <property type="match status" value="1"/>
</dbReference>